<dbReference type="Gene3D" id="1.20.120.1750">
    <property type="match status" value="1"/>
</dbReference>
<reference evidence="1 2" key="1">
    <citation type="journal article" date="2016" name="Nat. Commun.">
        <title>Ectomycorrhizal ecology is imprinted in the genome of the dominant symbiotic fungus Cenococcum geophilum.</title>
        <authorList>
            <consortium name="DOE Joint Genome Institute"/>
            <person name="Peter M."/>
            <person name="Kohler A."/>
            <person name="Ohm R.A."/>
            <person name="Kuo A."/>
            <person name="Krutzmann J."/>
            <person name="Morin E."/>
            <person name="Arend M."/>
            <person name="Barry K.W."/>
            <person name="Binder M."/>
            <person name="Choi C."/>
            <person name="Clum A."/>
            <person name="Copeland A."/>
            <person name="Grisel N."/>
            <person name="Haridas S."/>
            <person name="Kipfer T."/>
            <person name="LaButti K."/>
            <person name="Lindquist E."/>
            <person name="Lipzen A."/>
            <person name="Maire R."/>
            <person name="Meier B."/>
            <person name="Mihaltcheva S."/>
            <person name="Molinier V."/>
            <person name="Murat C."/>
            <person name="Poggeler S."/>
            <person name="Quandt C.A."/>
            <person name="Sperisen C."/>
            <person name="Tritt A."/>
            <person name="Tisserant E."/>
            <person name="Crous P.W."/>
            <person name="Henrissat B."/>
            <person name="Nehls U."/>
            <person name="Egli S."/>
            <person name="Spatafora J.W."/>
            <person name="Grigoriev I.V."/>
            <person name="Martin F.M."/>
        </authorList>
    </citation>
    <scope>NUCLEOTIDE SEQUENCE [LARGE SCALE GENOMIC DNA]</scope>
    <source>
        <strain evidence="1 2">CBS 207.34</strain>
    </source>
</reference>
<dbReference type="EMBL" id="KV750492">
    <property type="protein sequence ID" value="OCL04485.1"/>
    <property type="molecule type" value="Genomic_DNA"/>
</dbReference>
<dbReference type="Proteomes" id="UP000250140">
    <property type="component" value="Unassembled WGS sequence"/>
</dbReference>
<evidence type="ECO:0000313" key="1">
    <source>
        <dbReference type="EMBL" id="OCL04485.1"/>
    </source>
</evidence>
<proteinExistence type="predicted"/>
<sequence length="214" mass="22839">MYYPPSCCTSGLMSRSITPFKHLFSASFLEKWAEKVTKYALDPKSRRYYSKRTYSTFLSPGNYDASKSSATCGSCSTTTCLTFAGPLDATHLASSSAIFRPTAQDREFLAYALKQSYKPCPHCTASVELAAACNQIHCRCGHRFYFLCARPWQGRHGELFGCPLHGHLLSARIIPDGATVPFSGGCCCSCSDCSGSASSGATRGAIAGGADGGA</sequence>
<evidence type="ECO:0000313" key="2">
    <source>
        <dbReference type="Proteomes" id="UP000250140"/>
    </source>
</evidence>
<accession>A0A8E2ETR8</accession>
<gene>
    <name evidence="1" type="ORF">AOQ84DRAFT_416139</name>
</gene>
<organism evidence="1 2">
    <name type="scientific">Glonium stellatum</name>
    <dbReference type="NCBI Taxonomy" id="574774"/>
    <lineage>
        <taxon>Eukaryota</taxon>
        <taxon>Fungi</taxon>
        <taxon>Dikarya</taxon>
        <taxon>Ascomycota</taxon>
        <taxon>Pezizomycotina</taxon>
        <taxon>Dothideomycetes</taxon>
        <taxon>Pleosporomycetidae</taxon>
        <taxon>Gloniales</taxon>
        <taxon>Gloniaceae</taxon>
        <taxon>Glonium</taxon>
    </lineage>
</organism>
<evidence type="ECO:0008006" key="3">
    <source>
        <dbReference type="Google" id="ProtNLM"/>
    </source>
</evidence>
<dbReference type="OrthoDB" id="9977870at2759"/>
<name>A0A8E2ETR8_9PEZI</name>
<keyword evidence="2" id="KW-1185">Reference proteome</keyword>
<protein>
    <recommendedName>
        <fullName evidence="3">RING-type domain-containing protein</fullName>
    </recommendedName>
</protein>
<dbReference type="AlphaFoldDB" id="A0A8E2ETR8"/>
<dbReference type="SUPFAM" id="SSF57850">
    <property type="entry name" value="RING/U-box"/>
    <property type="match status" value="1"/>
</dbReference>